<proteinExistence type="predicted"/>
<dbReference type="VEuPathDB" id="TriTrypDB:TvY486_0300470"/>
<accession>G0TSC8</accession>
<dbReference type="EMBL" id="HE573019">
    <property type="protein sequence ID" value="CCC46854.1"/>
    <property type="molecule type" value="Genomic_DNA"/>
</dbReference>
<dbReference type="AlphaFoldDB" id="G0TSC8"/>
<sequence>MHSPITEAELRKYLPNFDCDLDPQVGEWVIVTPARRGPLLDPLIDQIQEQAVEPIYPFSYDHNTSEVLVNDGPDVSNQTGAPPKLQRVFFQTVEEIRRKYQRRCFYSSSNETRKGRCGGAKEEEEDDDTILYLNPRALLLTPCAPAVFGGSDFIEGLDSVTGRVVFQNWRTGEVRTDVDALRSLPVPEWAEGFAEKSLEEWKSWLRRTAARFGDQNGSSSCPPLRKKRTE</sequence>
<name>G0TSC8_TRYVY</name>
<gene>
    <name evidence="1" type="ORF">TVY486_0300470</name>
</gene>
<organism evidence="1">
    <name type="scientific">Trypanosoma vivax (strain Y486)</name>
    <dbReference type="NCBI Taxonomy" id="1055687"/>
    <lineage>
        <taxon>Eukaryota</taxon>
        <taxon>Discoba</taxon>
        <taxon>Euglenozoa</taxon>
        <taxon>Kinetoplastea</taxon>
        <taxon>Metakinetoplastina</taxon>
        <taxon>Trypanosomatida</taxon>
        <taxon>Trypanosomatidae</taxon>
        <taxon>Trypanosoma</taxon>
        <taxon>Duttonella</taxon>
    </lineage>
</organism>
<evidence type="ECO:0000313" key="1">
    <source>
        <dbReference type="EMBL" id="CCC46854.1"/>
    </source>
</evidence>
<reference evidence="1" key="1">
    <citation type="journal article" date="2012" name="Proc. Natl. Acad. Sci. U.S.A.">
        <title>Antigenic diversity is generated by distinct evolutionary mechanisms in African trypanosome species.</title>
        <authorList>
            <person name="Jackson A.P."/>
            <person name="Berry A."/>
            <person name="Aslett M."/>
            <person name="Allison H.C."/>
            <person name="Burton P."/>
            <person name="Vavrova-Anderson J."/>
            <person name="Brown R."/>
            <person name="Browne H."/>
            <person name="Corton N."/>
            <person name="Hauser H."/>
            <person name="Gamble J."/>
            <person name="Gilderthorp R."/>
            <person name="Marcello L."/>
            <person name="McQuillan J."/>
            <person name="Otto T.D."/>
            <person name="Quail M.A."/>
            <person name="Sanders M.J."/>
            <person name="van Tonder A."/>
            <person name="Ginger M.L."/>
            <person name="Field M.C."/>
            <person name="Barry J.D."/>
            <person name="Hertz-Fowler C."/>
            <person name="Berriman M."/>
        </authorList>
    </citation>
    <scope>NUCLEOTIDE SEQUENCE</scope>
    <source>
        <strain evidence="1">Y486</strain>
    </source>
</reference>
<dbReference type="OMA" id="ARAHYCQ"/>
<protein>
    <submittedName>
        <fullName evidence="1">Uncharacterized protein</fullName>
    </submittedName>
</protein>